<accession>A0A7S3Y1R5</accession>
<dbReference type="EMBL" id="HBIU01037752">
    <property type="protein sequence ID" value="CAE0638522.1"/>
    <property type="molecule type" value="Transcribed_RNA"/>
</dbReference>
<organism evidence="1">
    <name type="scientific">Heterosigma akashiwo</name>
    <name type="common">Chromophytic alga</name>
    <name type="synonym">Heterosigma carterae</name>
    <dbReference type="NCBI Taxonomy" id="2829"/>
    <lineage>
        <taxon>Eukaryota</taxon>
        <taxon>Sar</taxon>
        <taxon>Stramenopiles</taxon>
        <taxon>Ochrophyta</taxon>
        <taxon>Raphidophyceae</taxon>
        <taxon>Chattonellales</taxon>
        <taxon>Chattonellaceae</taxon>
        <taxon>Heterosigma</taxon>
    </lineage>
</organism>
<dbReference type="AlphaFoldDB" id="A0A7S3Y1R5"/>
<proteinExistence type="predicted"/>
<protein>
    <submittedName>
        <fullName evidence="1">Uncharacterized protein</fullName>
    </submittedName>
</protein>
<sequence>MLGGMFNAAKQCVRARWRNQPLLQLAYSLSSTVTQQPVLFSVSLMQNRPNTNTIPSAVAVSSIFAVTAVLVASEDGGRCCSQEEGEEVPRFHICNAAAVNWKEEIKSMGRVIHMKGFNFGIDYNNPECVKAARQLIEYACPLGEKLVCFKKAGDVGVVTETWGALKGWGGGAIRVYTVPDDLNWEQLGAYALGRTGAREAVCLGGGATVAAEARALPRVAFAVWPVGRTGRDGNHQACSLSPQSNGAAVPQNVKFMG</sequence>
<evidence type="ECO:0000313" key="1">
    <source>
        <dbReference type="EMBL" id="CAE0638522.1"/>
    </source>
</evidence>
<gene>
    <name evidence="1" type="ORF">HAKA00212_LOCUS17305</name>
</gene>
<name>A0A7S3Y1R5_HETAK</name>
<reference evidence="1" key="1">
    <citation type="submission" date="2021-01" db="EMBL/GenBank/DDBJ databases">
        <authorList>
            <person name="Corre E."/>
            <person name="Pelletier E."/>
            <person name="Niang G."/>
            <person name="Scheremetjew M."/>
            <person name="Finn R."/>
            <person name="Kale V."/>
            <person name="Holt S."/>
            <person name="Cochrane G."/>
            <person name="Meng A."/>
            <person name="Brown T."/>
            <person name="Cohen L."/>
        </authorList>
    </citation>
    <scope>NUCLEOTIDE SEQUENCE</scope>
    <source>
        <strain evidence="1">CCMP3107</strain>
    </source>
</reference>